<keyword evidence="4" id="KW-0378">Hydrolase</keyword>
<dbReference type="AlphaFoldDB" id="A0A291LIQ6"/>
<evidence type="ECO:0000256" key="1">
    <source>
        <dbReference type="SAM" id="Coils"/>
    </source>
</evidence>
<protein>
    <submittedName>
        <fullName evidence="4">GIY-YIG endonuclease</fullName>
    </submittedName>
</protein>
<dbReference type="GO" id="GO:0004519">
    <property type="term" value="F:endonuclease activity"/>
    <property type="evidence" value="ECO:0007669"/>
    <property type="project" value="UniProtKB-KW"/>
</dbReference>
<keyword evidence="1" id="KW-0175">Coiled coil</keyword>
<dbReference type="SMART" id="SM00497">
    <property type="entry name" value="IENR1"/>
    <property type="match status" value="1"/>
</dbReference>
<dbReference type="InterPro" id="IPR003647">
    <property type="entry name" value="Intron_nuc_1_rpt"/>
</dbReference>
<dbReference type="NCBIfam" id="TIGR01453">
    <property type="entry name" value="grpIintron_endo"/>
    <property type="match status" value="1"/>
</dbReference>
<accession>A0A291LIQ6</accession>
<dbReference type="EMBL" id="KY575054">
    <property type="protein sequence ID" value="ATI20260.1"/>
    <property type="molecule type" value="Genomic_DNA"/>
</dbReference>
<reference evidence="4" key="1">
    <citation type="submission" date="2017-02" db="EMBL/GenBank/DDBJ databases">
        <title>Fungal Comparative Genomics of Melanconis species and Ophiognomonia clavigignenti-juglandacearum at Different Phylogenetic Distances.</title>
        <authorList>
            <person name="Demers J.E."/>
            <person name="Castlebury L.A."/>
        </authorList>
    </citation>
    <scope>NUCLEOTIDE SEQUENCE</scope>
    <source>
        <strain evidence="3">AR4414</strain>
        <strain evidence="4">MAFF410216</strain>
    </source>
</reference>
<geneLocation type="mitochondrion" evidence="4"/>
<evidence type="ECO:0000313" key="3">
    <source>
        <dbReference type="EMBL" id="ATI20260.1"/>
    </source>
</evidence>
<keyword evidence="4" id="KW-0255">Endonuclease</keyword>
<gene>
    <name evidence="4" type="primary">orf205</name>
</gene>
<proteinExistence type="predicted"/>
<dbReference type="EMBL" id="KY575056">
    <property type="protein sequence ID" value="ATI20414.1"/>
    <property type="molecule type" value="Genomic_DNA"/>
</dbReference>
<evidence type="ECO:0000256" key="2">
    <source>
        <dbReference type="SAM" id="MobiDB-lite"/>
    </source>
</evidence>
<evidence type="ECO:0000313" key="4">
    <source>
        <dbReference type="EMBL" id="ATI20414.1"/>
    </source>
</evidence>
<feature type="region of interest" description="Disordered" evidence="2">
    <location>
        <begin position="181"/>
        <end position="205"/>
    </location>
</feature>
<dbReference type="InterPro" id="IPR006350">
    <property type="entry name" value="Intron_endoG1"/>
</dbReference>
<keyword evidence="4" id="KW-0540">Nuclease</keyword>
<sequence>MDILILDEILEYCDKSDCIAREQYYINTFSPFYNICSKAGSSLGRLTTNATRLKLRKAWWLRLYNKGQKRLSLGEFIVNALSNKVKTLELKISRLQKELDSIIKKPEFKQSILTRAKKLEASSTAQAVYVLDINSGLTIVYPSARNAALALNASNSTIMNKLNGKNSTPYKGRYIISKGKASWPSPTPLHSLSPACRTEVERGNK</sequence>
<keyword evidence="4" id="KW-0496">Mitochondrion</keyword>
<name>A0A291LIQ6_9PEZI</name>
<feature type="coiled-coil region" evidence="1">
    <location>
        <begin position="78"/>
        <end position="105"/>
    </location>
</feature>
<organism evidence="4">
    <name type="scientific">Juglanconis oblonga</name>
    <dbReference type="NCBI Taxonomy" id="1940568"/>
    <lineage>
        <taxon>Eukaryota</taxon>
        <taxon>Fungi</taxon>
        <taxon>Dikarya</taxon>
        <taxon>Ascomycota</taxon>
        <taxon>Pezizomycotina</taxon>
        <taxon>Sordariomycetes</taxon>
        <taxon>Sordariomycetidae</taxon>
        <taxon>Diaporthales</taxon>
        <taxon>Juglanconidaceae</taxon>
        <taxon>Juglanconis</taxon>
    </lineage>
</organism>